<keyword evidence="4 7" id="KW-1133">Transmembrane helix</keyword>
<dbReference type="InterPro" id="IPR001594">
    <property type="entry name" value="Palmitoyltrfase_DHHC"/>
</dbReference>
<evidence type="ECO:0000256" key="1">
    <source>
        <dbReference type="ARBA" id="ARBA00004141"/>
    </source>
</evidence>
<dbReference type="InterPro" id="IPR039859">
    <property type="entry name" value="PFA4/ZDH16/20/ERF2-like"/>
</dbReference>
<dbReference type="PROSITE" id="PS50216">
    <property type="entry name" value="DHHC"/>
    <property type="match status" value="1"/>
</dbReference>
<gene>
    <name evidence="9" type="ORF">M9Y10_008568</name>
</gene>
<evidence type="ECO:0000256" key="6">
    <source>
        <dbReference type="ARBA" id="ARBA00023315"/>
    </source>
</evidence>
<evidence type="ECO:0000256" key="4">
    <source>
        <dbReference type="ARBA" id="ARBA00022989"/>
    </source>
</evidence>
<comment type="caution">
    <text evidence="9">The sequence shown here is derived from an EMBL/GenBank/DDBJ whole genome shotgun (WGS) entry which is preliminary data.</text>
</comment>
<dbReference type="EMBL" id="JAPFFF010000014">
    <property type="protein sequence ID" value="KAK8870681.1"/>
    <property type="molecule type" value="Genomic_DNA"/>
</dbReference>
<evidence type="ECO:0000256" key="5">
    <source>
        <dbReference type="ARBA" id="ARBA00023136"/>
    </source>
</evidence>
<evidence type="ECO:0000256" key="2">
    <source>
        <dbReference type="ARBA" id="ARBA00022679"/>
    </source>
</evidence>
<keyword evidence="5 7" id="KW-0472">Membrane</keyword>
<comment type="domain">
    <text evidence="7">The DHHC domain is required for palmitoyltransferase activity.</text>
</comment>
<evidence type="ECO:0000256" key="7">
    <source>
        <dbReference type="RuleBase" id="RU079119"/>
    </source>
</evidence>
<accession>A0ABR2IYU3</accession>
<reference evidence="9 10" key="1">
    <citation type="submission" date="2024-04" db="EMBL/GenBank/DDBJ databases">
        <title>Tritrichomonas musculus Genome.</title>
        <authorList>
            <person name="Alves-Ferreira E."/>
            <person name="Grigg M."/>
            <person name="Lorenzi H."/>
            <person name="Galac M."/>
        </authorList>
    </citation>
    <scope>NUCLEOTIDE SEQUENCE [LARGE SCALE GENOMIC DNA]</scope>
    <source>
        <strain evidence="9 10">EAF2021</strain>
    </source>
</reference>
<dbReference type="EC" id="2.3.1.225" evidence="7"/>
<name>A0ABR2IYU3_9EUKA</name>
<feature type="domain" description="Palmitoyltransferase DHHC" evidence="8">
    <location>
        <begin position="51"/>
        <end position="170"/>
    </location>
</feature>
<keyword evidence="10" id="KW-1185">Reference proteome</keyword>
<comment type="similarity">
    <text evidence="7">Belongs to the DHHC palmitoyltransferase family.</text>
</comment>
<keyword evidence="6 7" id="KW-0012">Acyltransferase</keyword>
<evidence type="ECO:0000313" key="10">
    <source>
        <dbReference type="Proteomes" id="UP001470230"/>
    </source>
</evidence>
<sequence length="241" mass="28728">MICQDTYVSQSFFNDDPIFYYISLALIFSTLVCYSGVLSDPGFLPPNEQIDSPYFCRSCQRRVPIRFFHCNKCHQCVRRQLYHSDLADVCIGFSNYMFYFLFLVAEFLTLLFLLIISFISLAQNDELQRTNWLLHHILLIILIPVWLFYLIQVSILLLEHCFIIVTNGNVLETRKFFGLTYLYIQPKNRNPFFSFDFEENLTEVFFPMKPKDYKIDDNSKLDLYNEDIQNYKDIDYVKDTQ</sequence>
<dbReference type="Pfam" id="PF01529">
    <property type="entry name" value="DHHC"/>
    <property type="match status" value="1"/>
</dbReference>
<dbReference type="Proteomes" id="UP001470230">
    <property type="component" value="Unassembled WGS sequence"/>
</dbReference>
<evidence type="ECO:0000259" key="8">
    <source>
        <dbReference type="Pfam" id="PF01529"/>
    </source>
</evidence>
<organism evidence="9 10">
    <name type="scientific">Tritrichomonas musculus</name>
    <dbReference type="NCBI Taxonomy" id="1915356"/>
    <lineage>
        <taxon>Eukaryota</taxon>
        <taxon>Metamonada</taxon>
        <taxon>Parabasalia</taxon>
        <taxon>Tritrichomonadida</taxon>
        <taxon>Tritrichomonadidae</taxon>
        <taxon>Tritrichomonas</taxon>
    </lineage>
</organism>
<evidence type="ECO:0000313" key="9">
    <source>
        <dbReference type="EMBL" id="KAK8870681.1"/>
    </source>
</evidence>
<keyword evidence="2 7" id="KW-0808">Transferase</keyword>
<dbReference type="PANTHER" id="PTHR22883">
    <property type="entry name" value="ZINC FINGER DHHC DOMAIN CONTAINING PROTEIN"/>
    <property type="match status" value="1"/>
</dbReference>
<feature type="transmembrane region" description="Helical" evidence="7">
    <location>
        <begin position="133"/>
        <end position="158"/>
    </location>
</feature>
<evidence type="ECO:0000256" key="3">
    <source>
        <dbReference type="ARBA" id="ARBA00022692"/>
    </source>
</evidence>
<protein>
    <recommendedName>
        <fullName evidence="7">Palmitoyltransferase</fullName>
        <ecNumber evidence="7">2.3.1.225</ecNumber>
    </recommendedName>
</protein>
<keyword evidence="3 7" id="KW-0812">Transmembrane</keyword>
<comment type="subcellular location">
    <subcellularLocation>
        <location evidence="1">Membrane</location>
        <topology evidence="1">Multi-pass membrane protein</topology>
    </subcellularLocation>
</comment>
<feature type="transmembrane region" description="Helical" evidence="7">
    <location>
        <begin position="18"/>
        <end position="37"/>
    </location>
</feature>
<feature type="transmembrane region" description="Helical" evidence="7">
    <location>
        <begin position="96"/>
        <end position="121"/>
    </location>
</feature>
<proteinExistence type="inferred from homology"/>
<comment type="catalytic activity">
    <reaction evidence="7">
        <text>L-cysteinyl-[protein] + hexadecanoyl-CoA = S-hexadecanoyl-L-cysteinyl-[protein] + CoA</text>
        <dbReference type="Rhea" id="RHEA:36683"/>
        <dbReference type="Rhea" id="RHEA-COMP:10131"/>
        <dbReference type="Rhea" id="RHEA-COMP:11032"/>
        <dbReference type="ChEBI" id="CHEBI:29950"/>
        <dbReference type="ChEBI" id="CHEBI:57287"/>
        <dbReference type="ChEBI" id="CHEBI:57379"/>
        <dbReference type="ChEBI" id="CHEBI:74151"/>
        <dbReference type="EC" id="2.3.1.225"/>
    </reaction>
</comment>